<accession>A0A139X9H3</accession>
<sequence>MYSISQQRSAYQEFCDFAKGEHPDGIYKVNSDTLFRTAKYPDKLNFTGVRAKALQLFYLKSIIENNEIQDREGIKEIFISFSSKKDRNSANIILRLSSELEENKEKKQINNFIETSSIQLLDKHFITQEMVDLYKLDKIDDFISKRENYLKLKEREFVEKIGIRYTD</sequence>
<dbReference type="RefSeq" id="WP_017744587.1">
    <property type="nucleotide sequence ID" value="NZ_KQ976354.1"/>
</dbReference>
<keyword evidence="2" id="KW-1185">Reference proteome</keyword>
<name>A0A139X9H3_9CYAN</name>
<organism evidence="1 2">
    <name type="scientific">Scytonema hofmannii PCC 7110</name>
    <dbReference type="NCBI Taxonomy" id="128403"/>
    <lineage>
        <taxon>Bacteria</taxon>
        <taxon>Bacillati</taxon>
        <taxon>Cyanobacteriota</taxon>
        <taxon>Cyanophyceae</taxon>
        <taxon>Nostocales</taxon>
        <taxon>Scytonemataceae</taxon>
        <taxon>Scytonema</taxon>
    </lineage>
</organism>
<dbReference type="EMBL" id="ANNX02000021">
    <property type="protein sequence ID" value="KYC41340.1"/>
    <property type="molecule type" value="Genomic_DNA"/>
</dbReference>
<evidence type="ECO:0000313" key="1">
    <source>
        <dbReference type="EMBL" id="KYC41340.1"/>
    </source>
</evidence>
<dbReference type="Proteomes" id="UP000076925">
    <property type="component" value="Unassembled WGS sequence"/>
</dbReference>
<evidence type="ECO:0000313" key="2">
    <source>
        <dbReference type="Proteomes" id="UP000076925"/>
    </source>
</evidence>
<comment type="caution">
    <text evidence="1">The sequence shown here is derived from an EMBL/GenBank/DDBJ whole genome shotgun (WGS) entry which is preliminary data.</text>
</comment>
<proteinExistence type="predicted"/>
<reference evidence="1 2" key="1">
    <citation type="journal article" date="2013" name="Genome Biol. Evol.">
        <title>Genomes of Stigonematalean cyanobacteria (subsection V) and the evolution of oxygenic photosynthesis from prokaryotes to plastids.</title>
        <authorList>
            <person name="Dagan T."/>
            <person name="Roettger M."/>
            <person name="Stucken K."/>
            <person name="Landan G."/>
            <person name="Koch R."/>
            <person name="Major P."/>
            <person name="Gould S.B."/>
            <person name="Goremykin V.V."/>
            <person name="Rippka R."/>
            <person name="Tandeau de Marsac N."/>
            <person name="Gugger M."/>
            <person name="Lockhart P.J."/>
            <person name="Allen J.F."/>
            <person name="Brune I."/>
            <person name="Maus I."/>
            <person name="Puhler A."/>
            <person name="Martin W.F."/>
        </authorList>
    </citation>
    <scope>NUCLEOTIDE SEQUENCE [LARGE SCALE GENOMIC DNA]</scope>
    <source>
        <strain evidence="1 2">PCC 7110</strain>
    </source>
</reference>
<dbReference type="AlphaFoldDB" id="A0A139X9H3"/>
<protein>
    <submittedName>
        <fullName evidence="1">Uncharacterized protein</fullName>
    </submittedName>
</protein>
<gene>
    <name evidence="1" type="ORF">WA1_21775</name>
</gene>